<feature type="signal peptide" evidence="6">
    <location>
        <begin position="1"/>
        <end position="20"/>
    </location>
</feature>
<evidence type="ECO:0000256" key="4">
    <source>
        <dbReference type="RuleBase" id="RU361153"/>
    </source>
</evidence>
<dbReference type="KEGG" id="cdep:91087812"/>
<dbReference type="Proteomes" id="UP000094043">
    <property type="component" value="Chromosome 4"/>
</dbReference>
<evidence type="ECO:0000259" key="7">
    <source>
        <dbReference type="Pfam" id="PF00150"/>
    </source>
</evidence>
<dbReference type="PANTHER" id="PTHR31297:SF42">
    <property type="entry name" value="GLYCOSIDE HYDROLASE FAMILY 5 DOMAIN-CONTAINING PROTEIN"/>
    <property type="match status" value="1"/>
</dbReference>
<evidence type="ECO:0000256" key="6">
    <source>
        <dbReference type="SAM" id="SignalP"/>
    </source>
</evidence>
<dbReference type="PANTHER" id="PTHR31297">
    <property type="entry name" value="GLUCAN ENDO-1,6-BETA-GLUCOSIDASE B"/>
    <property type="match status" value="1"/>
</dbReference>
<keyword evidence="3 4" id="KW-0326">Glycosidase</keyword>
<evidence type="ECO:0000256" key="5">
    <source>
        <dbReference type="SAM" id="MobiDB-lite"/>
    </source>
</evidence>
<dbReference type="GO" id="GO:0009986">
    <property type="term" value="C:cell surface"/>
    <property type="evidence" value="ECO:0007669"/>
    <property type="project" value="TreeGrafter"/>
</dbReference>
<comment type="similarity">
    <text evidence="1 4">Belongs to the glycosyl hydrolase 5 (cellulase A) family.</text>
</comment>
<dbReference type="GO" id="GO:0005576">
    <property type="term" value="C:extracellular region"/>
    <property type="evidence" value="ECO:0007669"/>
    <property type="project" value="TreeGrafter"/>
</dbReference>
<keyword evidence="2 4" id="KW-0378">Hydrolase</keyword>
<evidence type="ECO:0000313" key="9">
    <source>
        <dbReference type="Proteomes" id="UP000094043"/>
    </source>
</evidence>
<dbReference type="GeneID" id="91087812"/>
<protein>
    <recommendedName>
        <fullName evidence="7">Glycoside hydrolase family 5 domain-containing protein</fullName>
    </recommendedName>
</protein>
<accession>A0AAJ8M1T1</accession>
<organism evidence="8 9">
    <name type="scientific">Cryptococcus depauperatus CBS 7841</name>
    <dbReference type="NCBI Taxonomy" id="1295531"/>
    <lineage>
        <taxon>Eukaryota</taxon>
        <taxon>Fungi</taxon>
        <taxon>Dikarya</taxon>
        <taxon>Basidiomycota</taxon>
        <taxon>Agaricomycotina</taxon>
        <taxon>Tremellomycetes</taxon>
        <taxon>Tremellales</taxon>
        <taxon>Cryptococcaceae</taxon>
        <taxon>Cryptococcus</taxon>
    </lineage>
</organism>
<keyword evidence="9" id="KW-1185">Reference proteome</keyword>
<name>A0AAJ8M1T1_9TREE</name>
<evidence type="ECO:0000313" key="8">
    <source>
        <dbReference type="EMBL" id="WVN88393.1"/>
    </source>
</evidence>
<dbReference type="SUPFAM" id="SSF51445">
    <property type="entry name" value="(Trans)glycosidases"/>
    <property type="match status" value="1"/>
</dbReference>
<feature type="chain" id="PRO_5042594819" description="Glycoside hydrolase family 5 domain-containing protein" evidence="6">
    <location>
        <begin position="21"/>
        <end position="529"/>
    </location>
</feature>
<reference evidence="8" key="1">
    <citation type="submission" date="2016-06" db="EMBL/GenBank/DDBJ databases">
        <authorList>
            <person name="Cuomo C."/>
            <person name="Litvintseva A."/>
            <person name="Heitman J."/>
            <person name="Chen Y."/>
            <person name="Sun S."/>
            <person name="Springer D."/>
            <person name="Dromer F."/>
            <person name="Young S."/>
            <person name="Zeng Q."/>
            <person name="Chapman S."/>
            <person name="Gujja S."/>
            <person name="Saif S."/>
            <person name="Birren B."/>
        </authorList>
    </citation>
    <scope>NUCLEOTIDE SEQUENCE</scope>
    <source>
        <strain evidence="8">CBS 7841</strain>
    </source>
</reference>
<feature type="region of interest" description="Disordered" evidence="5">
    <location>
        <begin position="471"/>
        <end position="505"/>
    </location>
</feature>
<dbReference type="GO" id="GO:0008422">
    <property type="term" value="F:beta-glucosidase activity"/>
    <property type="evidence" value="ECO:0007669"/>
    <property type="project" value="TreeGrafter"/>
</dbReference>
<dbReference type="AlphaFoldDB" id="A0AAJ8M1T1"/>
<dbReference type="FunFam" id="3.20.20.80:FF:000140">
    <property type="entry name" value="Glucan 1,3-beta-glucosidase 2"/>
    <property type="match status" value="1"/>
</dbReference>
<dbReference type="GO" id="GO:0009251">
    <property type="term" value="P:glucan catabolic process"/>
    <property type="evidence" value="ECO:0007669"/>
    <property type="project" value="TreeGrafter"/>
</dbReference>
<dbReference type="InterPro" id="IPR001547">
    <property type="entry name" value="Glyco_hydro_5"/>
</dbReference>
<reference evidence="8" key="2">
    <citation type="journal article" date="2022" name="Elife">
        <title>Obligate sexual reproduction of a homothallic fungus closely related to the Cryptococcus pathogenic species complex.</title>
        <authorList>
            <person name="Passer A.R."/>
            <person name="Clancey S.A."/>
            <person name="Shea T."/>
            <person name="David-Palma M."/>
            <person name="Averette A.F."/>
            <person name="Boekhout T."/>
            <person name="Porcel B.M."/>
            <person name="Nowrousian M."/>
            <person name="Cuomo C.A."/>
            <person name="Sun S."/>
            <person name="Heitman J."/>
            <person name="Coelho M.A."/>
        </authorList>
    </citation>
    <scope>NUCLEOTIDE SEQUENCE</scope>
    <source>
        <strain evidence="8">CBS 7841</strain>
    </source>
</reference>
<dbReference type="InterPro" id="IPR017853">
    <property type="entry name" value="GH"/>
</dbReference>
<gene>
    <name evidence="8" type="ORF">L203_103601</name>
</gene>
<evidence type="ECO:0000256" key="1">
    <source>
        <dbReference type="ARBA" id="ARBA00005641"/>
    </source>
</evidence>
<proteinExistence type="inferred from homology"/>
<keyword evidence="6" id="KW-0732">Signal</keyword>
<reference evidence="8" key="3">
    <citation type="submission" date="2024-01" db="EMBL/GenBank/DDBJ databases">
        <authorList>
            <person name="Coelho M.A."/>
            <person name="David-Palma M."/>
            <person name="Shea T."/>
            <person name="Sun S."/>
            <person name="Cuomo C.A."/>
            <person name="Heitman J."/>
        </authorList>
    </citation>
    <scope>NUCLEOTIDE SEQUENCE</scope>
    <source>
        <strain evidence="8">CBS 7841</strain>
    </source>
</reference>
<dbReference type="Pfam" id="PF00150">
    <property type="entry name" value="Cellulase"/>
    <property type="match status" value="1"/>
</dbReference>
<dbReference type="InterPro" id="IPR050386">
    <property type="entry name" value="Glycosyl_hydrolase_5"/>
</dbReference>
<sequence>MLNPSSAILLLLASFSSTLALSSWYTEPGGIPVGSVEGDKVRGVNLGGWFIMENWMMPSFLNADGVRDTYINDEWSYCLVLGHDECLKRLEKHWDTYIVEDDFKRFANYSLNTVRIPMGYWAWTTPEAFEPYIQGQLPYLERALNWSSMYGLDVMMDLHGLPGGQNAQDNQGYKGMIEFQKNSTNMDRALEALANMTKFVTADRFGGVVKAIELTNEPYILEFNPNGMNFYELADFYVKGYRAVRDNELIIDGSKEVMVVIHDAFQPPLNWRYFWSEPSLGLNWTNYALDTHIYDAFGGAAQKSWQEHLDTICSLASSISEAQTYFPVIVGEFSLGINTYCVDYKTCWGLSMDQVISNFTSTYEASLFMRQFWEVQSDVYELAAGWIFWSVHHELAAPWSWTQSAAQNWIPEDPAEKIWPFNRGASSYCLDTAHPLAGDQNMPSFPNHANSYVNIDISSVKPKRLGVNTNTISTGNSSVNTNSSASASSSKNATVSSTPTHSSPSAALPRLALSYTLCFVFSLVSFVGL</sequence>
<dbReference type="EMBL" id="CP143787">
    <property type="protein sequence ID" value="WVN88393.1"/>
    <property type="molecule type" value="Genomic_DNA"/>
</dbReference>
<evidence type="ECO:0000256" key="2">
    <source>
        <dbReference type="ARBA" id="ARBA00022801"/>
    </source>
</evidence>
<feature type="domain" description="Glycoside hydrolase family 5" evidence="7">
    <location>
        <begin position="87"/>
        <end position="358"/>
    </location>
</feature>
<evidence type="ECO:0000256" key="3">
    <source>
        <dbReference type="ARBA" id="ARBA00023295"/>
    </source>
</evidence>
<dbReference type="RefSeq" id="XP_066069093.1">
    <property type="nucleotide sequence ID" value="XM_066212996.1"/>
</dbReference>
<dbReference type="Gene3D" id="3.20.20.80">
    <property type="entry name" value="Glycosidases"/>
    <property type="match status" value="1"/>
</dbReference>